<accession>A0A512L9S8</accession>
<dbReference type="InterPro" id="IPR043128">
    <property type="entry name" value="Rev_trsase/Diguanyl_cyclase"/>
</dbReference>
<evidence type="ECO:0008006" key="6">
    <source>
        <dbReference type="Google" id="ProtNLM"/>
    </source>
</evidence>
<dbReference type="Pfam" id="PF00990">
    <property type="entry name" value="GGDEF"/>
    <property type="match status" value="1"/>
</dbReference>
<dbReference type="InterPro" id="IPR000160">
    <property type="entry name" value="GGDEF_dom"/>
</dbReference>
<dbReference type="Pfam" id="PF07793">
    <property type="entry name" value="DUF1631"/>
    <property type="match status" value="1"/>
</dbReference>
<protein>
    <recommendedName>
        <fullName evidence="6">Diguanylate cyclase</fullName>
    </recommendedName>
</protein>
<dbReference type="Proteomes" id="UP000321337">
    <property type="component" value="Unassembled WGS sequence"/>
</dbReference>
<dbReference type="InterPro" id="IPR050706">
    <property type="entry name" value="Cyclic-di-GMP_PDE-like"/>
</dbReference>
<dbReference type="SMART" id="SM00267">
    <property type="entry name" value="GGDEF"/>
    <property type="match status" value="1"/>
</dbReference>
<dbReference type="Pfam" id="PF00563">
    <property type="entry name" value="EAL"/>
    <property type="match status" value="1"/>
</dbReference>
<feature type="compositionally biased region" description="Polar residues" evidence="1">
    <location>
        <begin position="351"/>
        <end position="367"/>
    </location>
</feature>
<dbReference type="InterPro" id="IPR012434">
    <property type="entry name" value="DUF1631"/>
</dbReference>
<gene>
    <name evidence="4" type="ORF">TPL01_23550</name>
</gene>
<evidence type="ECO:0000259" key="3">
    <source>
        <dbReference type="PROSITE" id="PS50887"/>
    </source>
</evidence>
<comment type="caution">
    <text evidence="4">The sequence shown here is derived from an EMBL/GenBank/DDBJ whole genome shotgun (WGS) entry which is preliminary data.</text>
</comment>
<dbReference type="InterPro" id="IPR001633">
    <property type="entry name" value="EAL_dom"/>
</dbReference>
<dbReference type="NCBIfam" id="TIGR00254">
    <property type="entry name" value="GGDEF"/>
    <property type="match status" value="1"/>
</dbReference>
<dbReference type="CDD" id="cd01949">
    <property type="entry name" value="GGDEF"/>
    <property type="match status" value="1"/>
</dbReference>
<dbReference type="InterPro" id="IPR035919">
    <property type="entry name" value="EAL_sf"/>
</dbReference>
<dbReference type="PANTHER" id="PTHR33121:SF23">
    <property type="entry name" value="CYCLIC DI-GMP PHOSPHODIESTERASE PDEB"/>
    <property type="match status" value="1"/>
</dbReference>
<dbReference type="InterPro" id="IPR029787">
    <property type="entry name" value="Nucleotide_cyclase"/>
</dbReference>
<sequence>MQPAILKNGWAGSLPCEINDFCPKGVLVSLLLPDSGIYPASVPALQDRIITIEFRPDLAGADLYRLSGSVVRVSQNSLGIAVENFPINAFLDLTRVAEESARTSTPNPAHAFPQPRVDTAKARCHEQFIAFIKQVIQDFYENLEDKLIQAAYQSPDFTENRLINTLYPLLFSRRAEIELAFLDASYLQQIFDQRPASVDQYQSEQLSLVDIDDFEDWLNVSQVINELGFEHQSAIENFEIRYRVLASSAATAHDNPYGPYFIFQTFRKTISDIDLKYTVRAVLYQTFFESLSRFFGDFYQGLNETVAFVPALRNPKAAAVQDSGPAQKTKNSDTSPNQAGQTLAPDRNGKPPSSQRTTGPASDSIGNDQREYKLDNLLHYLSDPKTEFRSPIDHLVFRGHANFADSSTPRTSSLIPAVNSLFNAAHNAQQDNFKYGHTGTQPSPGANIPEGRANLEKILNVLDSVRLRQNCGIEQNDHVSIKRRLTTELPQLEGSEAGSDKYFQAIRLFDALLSKPLTDDAQGSDIRALLKKLEMPLLKLALLDEKFLESDAHPARQTVNLFERYYVAADDSGKIFDPKLLQLLHQLANRVVDNYEANPAVFDEVNGILASLLGPIENARKKNARRIQLISEGGEKICLVRDQVEQEIRLRLGGKMVPKIILVLLDTGWRHYLQMTSLRQGQDSMEHQRALALLDDLLALLAPDAIVKGIDAKKTHILVTYISEKLKETLFDEAAIEDITQDLSKQLQGKKPVEFQFHGSGEPDATGKHNPGDAKIRQLRKGDWLSFDQQGSQVPHQLVWSNLLQSRFVFTNRSATKKRHLEQHDLAHAIKTGTAIKIPGLDAPFMERSAHKVMLDAYEWLYHQATHDPETGLLNRKGLMNQLEKIFAGDGTENQGAILCLMMFDQLKAIYHSCDQAEAEASLLAVVASLSKEIQPSDLFSRLGEDVFAVLFRGRTLDKSYVAAQNMVSRIKEHRITCQDKSFVLGVSAGIAELSADADSPSTLIKNAGSACVAAKSMGSNTVQRYENTSSQIKSEQALFEWAGIIDKALNEDLLFLRCQKIQPVLSDNGSLPHYEILLGLHDSLGIQPFDFIRAAERWKRCPDLDLWVLRNSFKWIRKNAAQLGVINGFSINLSGLSLVNENVLDFIRNTLDASDLPPEKIIFEVTESAAIERLDAAQDFIDKVKAYGCRFSLDDFGSGYSSFAYLKRLKVDYLKIDGAFIRDMLKEHADFSMVKSMHEVGHALGLKTIAEYVESDAIFDKVKEIGIDYAQGYAIEKPVLLHQLIPV</sequence>
<evidence type="ECO:0000259" key="2">
    <source>
        <dbReference type="PROSITE" id="PS50883"/>
    </source>
</evidence>
<name>A0A512L9S8_9PROT</name>
<evidence type="ECO:0000313" key="5">
    <source>
        <dbReference type="Proteomes" id="UP000321337"/>
    </source>
</evidence>
<dbReference type="PROSITE" id="PS50883">
    <property type="entry name" value="EAL"/>
    <property type="match status" value="1"/>
</dbReference>
<keyword evidence="5" id="KW-1185">Reference proteome</keyword>
<proteinExistence type="predicted"/>
<dbReference type="SUPFAM" id="SSF141868">
    <property type="entry name" value="EAL domain-like"/>
    <property type="match status" value="1"/>
</dbReference>
<dbReference type="PROSITE" id="PS50887">
    <property type="entry name" value="GGDEF"/>
    <property type="match status" value="1"/>
</dbReference>
<evidence type="ECO:0000313" key="4">
    <source>
        <dbReference type="EMBL" id="GEP31217.1"/>
    </source>
</evidence>
<feature type="region of interest" description="Disordered" evidence="1">
    <location>
        <begin position="319"/>
        <end position="369"/>
    </location>
</feature>
<feature type="domain" description="GGDEF" evidence="3">
    <location>
        <begin position="895"/>
        <end position="1028"/>
    </location>
</feature>
<dbReference type="SUPFAM" id="SSF55073">
    <property type="entry name" value="Nucleotide cyclase"/>
    <property type="match status" value="1"/>
</dbReference>
<dbReference type="Gene3D" id="3.20.20.450">
    <property type="entry name" value="EAL domain"/>
    <property type="match status" value="1"/>
</dbReference>
<dbReference type="CDD" id="cd01948">
    <property type="entry name" value="EAL"/>
    <property type="match status" value="1"/>
</dbReference>
<feature type="domain" description="EAL" evidence="2">
    <location>
        <begin position="1039"/>
        <end position="1288"/>
    </location>
</feature>
<reference evidence="4 5" key="1">
    <citation type="submission" date="2019-07" db="EMBL/GenBank/DDBJ databases">
        <title>Whole genome shotgun sequence of Thiobacillus plumbophilus NBRC 107929.</title>
        <authorList>
            <person name="Hosoyama A."/>
            <person name="Uohara A."/>
            <person name="Ohji S."/>
            <person name="Ichikawa N."/>
        </authorList>
    </citation>
    <scope>NUCLEOTIDE SEQUENCE [LARGE SCALE GENOMIC DNA]</scope>
    <source>
        <strain evidence="4 5">NBRC 107929</strain>
    </source>
</reference>
<dbReference type="SMART" id="SM00052">
    <property type="entry name" value="EAL"/>
    <property type="match status" value="1"/>
</dbReference>
<dbReference type="PANTHER" id="PTHR33121">
    <property type="entry name" value="CYCLIC DI-GMP PHOSPHODIESTERASE PDEF"/>
    <property type="match status" value="1"/>
</dbReference>
<dbReference type="GO" id="GO:0071111">
    <property type="term" value="F:cyclic-guanylate-specific phosphodiesterase activity"/>
    <property type="evidence" value="ECO:0007669"/>
    <property type="project" value="InterPro"/>
</dbReference>
<evidence type="ECO:0000256" key="1">
    <source>
        <dbReference type="SAM" id="MobiDB-lite"/>
    </source>
</evidence>
<dbReference type="EMBL" id="BKAD01000025">
    <property type="protein sequence ID" value="GEP31217.1"/>
    <property type="molecule type" value="Genomic_DNA"/>
</dbReference>
<organism evidence="4 5">
    <name type="scientific">Sulfuriferula plumbiphila</name>
    <dbReference type="NCBI Taxonomy" id="171865"/>
    <lineage>
        <taxon>Bacteria</taxon>
        <taxon>Pseudomonadati</taxon>
        <taxon>Pseudomonadota</taxon>
        <taxon>Betaproteobacteria</taxon>
        <taxon>Nitrosomonadales</taxon>
        <taxon>Sulfuricellaceae</taxon>
        <taxon>Sulfuriferula</taxon>
    </lineage>
</organism>
<feature type="compositionally biased region" description="Polar residues" evidence="1">
    <location>
        <begin position="324"/>
        <end position="341"/>
    </location>
</feature>
<dbReference type="Gene3D" id="3.30.70.270">
    <property type="match status" value="1"/>
</dbReference>